<comment type="caution">
    <text evidence="2">The sequence shown here is derived from an EMBL/GenBank/DDBJ whole genome shotgun (WGS) entry which is preliminary data.</text>
</comment>
<proteinExistence type="predicted"/>
<feature type="region of interest" description="Disordered" evidence="1">
    <location>
        <begin position="1"/>
        <end position="44"/>
    </location>
</feature>
<evidence type="ECO:0000256" key="1">
    <source>
        <dbReference type="SAM" id="MobiDB-lite"/>
    </source>
</evidence>
<reference evidence="2 3" key="1">
    <citation type="journal article" date="2021" name="Plant Biotechnol. J.">
        <title>Multi-omics assisted identification of the key and species-specific regulatory components of drought-tolerant mechanisms in Gossypium stocksii.</title>
        <authorList>
            <person name="Yu D."/>
            <person name="Ke L."/>
            <person name="Zhang D."/>
            <person name="Wu Y."/>
            <person name="Sun Y."/>
            <person name="Mei J."/>
            <person name="Sun J."/>
            <person name="Sun Y."/>
        </authorList>
    </citation>
    <scope>NUCLEOTIDE SEQUENCE [LARGE SCALE GENOMIC DNA]</scope>
    <source>
        <strain evidence="3">cv. E1</strain>
        <tissue evidence="2">Leaf</tissue>
    </source>
</reference>
<organism evidence="2 3">
    <name type="scientific">Gossypium stocksii</name>
    <dbReference type="NCBI Taxonomy" id="47602"/>
    <lineage>
        <taxon>Eukaryota</taxon>
        <taxon>Viridiplantae</taxon>
        <taxon>Streptophyta</taxon>
        <taxon>Embryophyta</taxon>
        <taxon>Tracheophyta</taxon>
        <taxon>Spermatophyta</taxon>
        <taxon>Magnoliopsida</taxon>
        <taxon>eudicotyledons</taxon>
        <taxon>Gunneridae</taxon>
        <taxon>Pentapetalae</taxon>
        <taxon>rosids</taxon>
        <taxon>malvids</taxon>
        <taxon>Malvales</taxon>
        <taxon>Malvaceae</taxon>
        <taxon>Malvoideae</taxon>
        <taxon>Gossypium</taxon>
    </lineage>
</organism>
<sequence>MTTEAIPTVDTPRHSTNLGEAVHSHGSGNSSSHTVHLNKDNNDKADDGLVAKDITMEETGLIPSLSVNCMERWVIWFKCAIIVSMKIFLG</sequence>
<evidence type="ECO:0000313" key="2">
    <source>
        <dbReference type="EMBL" id="KAH1030595.1"/>
    </source>
</evidence>
<accession>A0A9D3U637</accession>
<dbReference type="AlphaFoldDB" id="A0A9D3U637"/>
<evidence type="ECO:0000313" key="3">
    <source>
        <dbReference type="Proteomes" id="UP000828251"/>
    </source>
</evidence>
<keyword evidence="3" id="KW-1185">Reference proteome</keyword>
<gene>
    <name evidence="2" type="ORF">J1N35_042769</name>
</gene>
<name>A0A9D3U637_9ROSI</name>
<feature type="compositionally biased region" description="Low complexity" evidence="1">
    <location>
        <begin position="24"/>
        <end position="33"/>
    </location>
</feature>
<dbReference type="Proteomes" id="UP000828251">
    <property type="component" value="Unassembled WGS sequence"/>
</dbReference>
<dbReference type="EMBL" id="JAIQCV010000013">
    <property type="protein sequence ID" value="KAH1030595.1"/>
    <property type="molecule type" value="Genomic_DNA"/>
</dbReference>
<protein>
    <submittedName>
        <fullName evidence="2">Uncharacterized protein</fullName>
    </submittedName>
</protein>